<protein>
    <submittedName>
        <fullName evidence="1">11355_t:CDS:1</fullName>
    </submittedName>
</protein>
<gene>
    <name evidence="1" type="ORF">RPERSI_LOCUS11525</name>
</gene>
<proteinExistence type="predicted"/>
<sequence length="165" mass="18870">IPKKVAGKLPNWVLGEEVKKIDVTYIYPLSFITRSQFIVTTPEKYLEPKDKGSTKRNANEESISRNEFSEVLGLLEHIVHKMNCMNQRVQLLEARSSNNTENTSNNTENTSNYTENTSNYTENTSNEPYILHSDGYGYIVSKISELTNRVQTIEESSVFQNDPKN</sequence>
<comment type="caution">
    <text evidence="1">The sequence shown here is derived from an EMBL/GenBank/DDBJ whole genome shotgun (WGS) entry which is preliminary data.</text>
</comment>
<evidence type="ECO:0000313" key="1">
    <source>
        <dbReference type="EMBL" id="CAG8723806.1"/>
    </source>
</evidence>
<feature type="non-terminal residue" evidence="1">
    <location>
        <position position="1"/>
    </location>
</feature>
<reference evidence="1" key="1">
    <citation type="submission" date="2021-06" db="EMBL/GenBank/DDBJ databases">
        <authorList>
            <person name="Kallberg Y."/>
            <person name="Tangrot J."/>
            <person name="Rosling A."/>
        </authorList>
    </citation>
    <scope>NUCLEOTIDE SEQUENCE</scope>
    <source>
        <strain evidence="1">MA461A</strain>
    </source>
</reference>
<name>A0ACA9PSX6_9GLOM</name>
<dbReference type="Proteomes" id="UP000789920">
    <property type="component" value="Unassembled WGS sequence"/>
</dbReference>
<dbReference type="EMBL" id="CAJVQC010023776">
    <property type="protein sequence ID" value="CAG8723806.1"/>
    <property type="molecule type" value="Genomic_DNA"/>
</dbReference>
<organism evidence="1 2">
    <name type="scientific">Racocetra persica</name>
    <dbReference type="NCBI Taxonomy" id="160502"/>
    <lineage>
        <taxon>Eukaryota</taxon>
        <taxon>Fungi</taxon>
        <taxon>Fungi incertae sedis</taxon>
        <taxon>Mucoromycota</taxon>
        <taxon>Glomeromycotina</taxon>
        <taxon>Glomeromycetes</taxon>
        <taxon>Diversisporales</taxon>
        <taxon>Gigasporaceae</taxon>
        <taxon>Racocetra</taxon>
    </lineage>
</organism>
<accession>A0ACA9PSX6</accession>
<keyword evidence="2" id="KW-1185">Reference proteome</keyword>
<evidence type="ECO:0000313" key="2">
    <source>
        <dbReference type="Proteomes" id="UP000789920"/>
    </source>
</evidence>